<evidence type="ECO:0000256" key="1">
    <source>
        <dbReference type="SAM" id="Phobius"/>
    </source>
</evidence>
<dbReference type="Proteomes" id="UP000054166">
    <property type="component" value="Unassembled WGS sequence"/>
</dbReference>
<dbReference type="EMBL" id="KN833029">
    <property type="protein sequence ID" value="KIM77012.1"/>
    <property type="molecule type" value="Genomic_DNA"/>
</dbReference>
<dbReference type="Pfam" id="PF20152">
    <property type="entry name" value="DUF6534"/>
    <property type="match status" value="1"/>
</dbReference>
<evidence type="ECO:0000313" key="3">
    <source>
        <dbReference type="EMBL" id="KIM77012.1"/>
    </source>
</evidence>
<gene>
    <name evidence="3" type="ORF">PILCRDRAFT_630408</name>
</gene>
<reference evidence="4" key="2">
    <citation type="submission" date="2015-01" db="EMBL/GenBank/DDBJ databases">
        <title>Evolutionary Origins and Diversification of the Mycorrhizal Mutualists.</title>
        <authorList>
            <consortium name="DOE Joint Genome Institute"/>
            <consortium name="Mycorrhizal Genomics Consortium"/>
            <person name="Kohler A."/>
            <person name="Kuo A."/>
            <person name="Nagy L.G."/>
            <person name="Floudas D."/>
            <person name="Copeland A."/>
            <person name="Barry K.W."/>
            <person name="Cichocki N."/>
            <person name="Veneault-Fourrey C."/>
            <person name="LaButti K."/>
            <person name="Lindquist E.A."/>
            <person name="Lipzen A."/>
            <person name="Lundell T."/>
            <person name="Morin E."/>
            <person name="Murat C."/>
            <person name="Riley R."/>
            <person name="Ohm R."/>
            <person name="Sun H."/>
            <person name="Tunlid A."/>
            <person name="Henrissat B."/>
            <person name="Grigoriev I.V."/>
            <person name="Hibbett D.S."/>
            <person name="Martin F."/>
        </authorList>
    </citation>
    <scope>NUCLEOTIDE SEQUENCE [LARGE SCALE GENOMIC DNA]</scope>
    <source>
        <strain evidence="4">F 1598</strain>
    </source>
</reference>
<protein>
    <recommendedName>
        <fullName evidence="2">DUF6534 domain-containing protein</fullName>
    </recommendedName>
</protein>
<dbReference type="STRING" id="765440.A0A0C3BI18"/>
<feature type="domain" description="DUF6534" evidence="2">
    <location>
        <begin position="1"/>
        <end position="101"/>
    </location>
</feature>
<keyword evidence="1" id="KW-0472">Membrane</keyword>
<keyword evidence="1" id="KW-0812">Transmembrane</keyword>
<keyword evidence="1" id="KW-1133">Transmembrane helix</keyword>
<dbReference type="InParanoid" id="A0A0C3BI18"/>
<keyword evidence="4" id="KW-1185">Reference proteome</keyword>
<organism evidence="3 4">
    <name type="scientific">Piloderma croceum (strain F 1598)</name>
    <dbReference type="NCBI Taxonomy" id="765440"/>
    <lineage>
        <taxon>Eukaryota</taxon>
        <taxon>Fungi</taxon>
        <taxon>Dikarya</taxon>
        <taxon>Basidiomycota</taxon>
        <taxon>Agaricomycotina</taxon>
        <taxon>Agaricomycetes</taxon>
        <taxon>Agaricomycetidae</taxon>
        <taxon>Atheliales</taxon>
        <taxon>Atheliaceae</taxon>
        <taxon>Piloderma</taxon>
    </lineage>
</organism>
<feature type="transmembrane region" description="Helical" evidence="1">
    <location>
        <begin position="56"/>
        <end position="78"/>
    </location>
</feature>
<dbReference type="OrthoDB" id="2743740at2759"/>
<sequence length="159" mass="17801">MIAMALCILLHNRRSGVPKSRHVFRFHIKYLTLMLSFHDRVNDVITTIIVFSLERFILSTIIAVIQLVTYLALPRLFYAVSLDMIYGKFANSLLATLNSRQALKGGGARDGDPSMTDDTTTGIPLSTPVRTVLTGLYAVSDWVSFLAYIHQCVAMPDHR</sequence>
<dbReference type="InterPro" id="IPR045339">
    <property type="entry name" value="DUF6534"/>
</dbReference>
<proteinExistence type="predicted"/>
<reference evidence="3 4" key="1">
    <citation type="submission" date="2014-04" db="EMBL/GenBank/DDBJ databases">
        <authorList>
            <consortium name="DOE Joint Genome Institute"/>
            <person name="Kuo A."/>
            <person name="Tarkka M."/>
            <person name="Buscot F."/>
            <person name="Kohler A."/>
            <person name="Nagy L.G."/>
            <person name="Floudas D."/>
            <person name="Copeland A."/>
            <person name="Barry K.W."/>
            <person name="Cichocki N."/>
            <person name="Veneault-Fourrey C."/>
            <person name="LaButti K."/>
            <person name="Lindquist E.A."/>
            <person name="Lipzen A."/>
            <person name="Lundell T."/>
            <person name="Morin E."/>
            <person name="Murat C."/>
            <person name="Sun H."/>
            <person name="Tunlid A."/>
            <person name="Henrissat B."/>
            <person name="Grigoriev I.V."/>
            <person name="Hibbett D.S."/>
            <person name="Martin F."/>
            <person name="Nordberg H.P."/>
            <person name="Cantor M.N."/>
            <person name="Hua S.X."/>
        </authorList>
    </citation>
    <scope>NUCLEOTIDE SEQUENCE [LARGE SCALE GENOMIC DNA]</scope>
    <source>
        <strain evidence="3 4">F 1598</strain>
    </source>
</reference>
<dbReference type="HOGENOM" id="CLU_1661466_0_0_1"/>
<name>A0A0C3BI18_PILCF</name>
<accession>A0A0C3BI18</accession>
<evidence type="ECO:0000313" key="4">
    <source>
        <dbReference type="Proteomes" id="UP000054166"/>
    </source>
</evidence>
<dbReference type="AlphaFoldDB" id="A0A0C3BI18"/>
<evidence type="ECO:0000259" key="2">
    <source>
        <dbReference type="Pfam" id="PF20152"/>
    </source>
</evidence>